<sequence>MTVQMNPYLGFRSEAREALTFYASVFGGEPTFSTFSDYGMNQGPDDADRVMHGQLETAAGFVLMAADTPSGMERTQGNAFSVSLSGGPEDDAALRGYWEKLSEGAQIGEQLTVAPWGDAFGMLTDRFGVEWMVNIGGAANAGGDGAAGGQHATDEATAQI</sequence>
<dbReference type="PANTHER" id="PTHR33990">
    <property type="entry name" value="PROTEIN YJDN-RELATED"/>
    <property type="match status" value="1"/>
</dbReference>
<dbReference type="Pfam" id="PF06983">
    <property type="entry name" value="3-dmu-9_3-mt"/>
    <property type="match status" value="1"/>
</dbReference>
<gene>
    <name evidence="2" type="ORF">N868_12970</name>
</gene>
<evidence type="ECO:0000313" key="2">
    <source>
        <dbReference type="EMBL" id="KGM10963.1"/>
    </source>
</evidence>
<proteinExistence type="predicted"/>
<evidence type="ECO:0000313" key="3">
    <source>
        <dbReference type="Proteomes" id="UP000029839"/>
    </source>
</evidence>
<dbReference type="OrthoDB" id="9795306at2"/>
<dbReference type="GO" id="GO:0032259">
    <property type="term" value="P:methylation"/>
    <property type="evidence" value="ECO:0007669"/>
    <property type="project" value="UniProtKB-KW"/>
</dbReference>
<dbReference type="InterPro" id="IPR029068">
    <property type="entry name" value="Glyas_Bleomycin-R_OHBP_Dase"/>
</dbReference>
<name>A0A0A0BR65_9CELL</name>
<dbReference type="RefSeq" id="WP_052426152.1">
    <property type="nucleotide sequence ID" value="NZ_AXCY01000034.1"/>
</dbReference>
<keyword evidence="3" id="KW-1185">Reference proteome</keyword>
<comment type="caution">
    <text evidence="2">The sequence shown here is derived from an EMBL/GenBank/DDBJ whole genome shotgun (WGS) entry which is preliminary data.</text>
</comment>
<dbReference type="AlphaFoldDB" id="A0A0A0BR65"/>
<reference evidence="2 3" key="1">
    <citation type="submission" date="2013-08" db="EMBL/GenBank/DDBJ databases">
        <title>Genome sequencing of Cellulomonas carbonis T26.</title>
        <authorList>
            <person name="Chen F."/>
            <person name="Li Y."/>
            <person name="Wang G."/>
        </authorList>
    </citation>
    <scope>NUCLEOTIDE SEQUENCE [LARGE SCALE GENOMIC DNA]</scope>
    <source>
        <strain evidence="2 3">T26</strain>
    </source>
</reference>
<protein>
    <submittedName>
        <fullName evidence="2">3-demethylubiquinone-9 3-methyltransferase</fullName>
    </submittedName>
</protein>
<dbReference type="EMBL" id="AXCY01000034">
    <property type="protein sequence ID" value="KGM10963.1"/>
    <property type="molecule type" value="Genomic_DNA"/>
</dbReference>
<dbReference type="InterPro" id="IPR028973">
    <property type="entry name" value="PhnB-like"/>
</dbReference>
<keyword evidence="2" id="KW-0489">Methyltransferase</keyword>
<dbReference type="Proteomes" id="UP000029839">
    <property type="component" value="Unassembled WGS sequence"/>
</dbReference>
<organism evidence="2 3">
    <name type="scientific">Cellulomonas carbonis T26</name>
    <dbReference type="NCBI Taxonomy" id="947969"/>
    <lineage>
        <taxon>Bacteria</taxon>
        <taxon>Bacillati</taxon>
        <taxon>Actinomycetota</taxon>
        <taxon>Actinomycetes</taxon>
        <taxon>Micrococcales</taxon>
        <taxon>Cellulomonadaceae</taxon>
        <taxon>Cellulomonas</taxon>
    </lineage>
</organism>
<accession>A0A0A0BR65</accession>
<reference evidence="2 3" key="2">
    <citation type="journal article" date="2015" name="Stand. Genomic Sci.">
        <title>Draft genome sequence of Cellulomonas carbonis T26(T) and comparative analysis of six Cellulomonas genomes.</title>
        <authorList>
            <person name="Zhuang W."/>
            <person name="Zhang S."/>
            <person name="Xia X."/>
            <person name="Wang G."/>
        </authorList>
    </citation>
    <scope>NUCLEOTIDE SEQUENCE [LARGE SCALE GENOMIC DNA]</scope>
    <source>
        <strain evidence="2 3">T26</strain>
    </source>
</reference>
<evidence type="ECO:0000259" key="1">
    <source>
        <dbReference type="Pfam" id="PF06983"/>
    </source>
</evidence>
<dbReference type="CDD" id="cd06588">
    <property type="entry name" value="PhnB_like"/>
    <property type="match status" value="1"/>
</dbReference>
<keyword evidence="2" id="KW-0830">Ubiquinone</keyword>
<dbReference type="GO" id="GO:0008168">
    <property type="term" value="F:methyltransferase activity"/>
    <property type="evidence" value="ECO:0007669"/>
    <property type="project" value="UniProtKB-KW"/>
</dbReference>
<dbReference type="SUPFAM" id="SSF54593">
    <property type="entry name" value="Glyoxalase/Bleomycin resistance protein/Dihydroxybiphenyl dioxygenase"/>
    <property type="match status" value="1"/>
</dbReference>
<keyword evidence="2" id="KW-0808">Transferase</keyword>
<dbReference type="Gene3D" id="3.10.180.10">
    <property type="entry name" value="2,3-Dihydroxybiphenyl 1,2-Dioxygenase, domain 1"/>
    <property type="match status" value="1"/>
</dbReference>
<dbReference type="PANTHER" id="PTHR33990:SF1">
    <property type="entry name" value="PROTEIN YJDN"/>
    <property type="match status" value="1"/>
</dbReference>
<feature type="domain" description="PhnB-like" evidence="1">
    <location>
        <begin position="5"/>
        <end position="133"/>
    </location>
</feature>